<dbReference type="Proteomes" id="UP001283361">
    <property type="component" value="Unassembled WGS sequence"/>
</dbReference>
<sequence length="81" mass="9257">MGNTRDKREGKEGRVRIKKYALKTKMYTAGPSIEEMLVERHMRYVPEGNDVFSCRSPVPIGCTHSKSAEEALAWKPWEDDG</sequence>
<dbReference type="AlphaFoldDB" id="A0AAE0ZAA3"/>
<comment type="caution">
    <text evidence="1">The sequence shown here is derived from an EMBL/GenBank/DDBJ whole genome shotgun (WGS) entry which is preliminary data.</text>
</comment>
<reference evidence="1" key="1">
    <citation type="journal article" date="2023" name="G3 (Bethesda)">
        <title>A reference genome for the long-term kleptoplast-retaining sea slug Elysia crispata morphotype clarki.</title>
        <authorList>
            <person name="Eastman K.E."/>
            <person name="Pendleton A.L."/>
            <person name="Shaikh M.A."/>
            <person name="Suttiyut T."/>
            <person name="Ogas R."/>
            <person name="Tomko P."/>
            <person name="Gavelis G."/>
            <person name="Widhalm J.R."/>
            <person name="Wisecaver J.H."/>
        </authorList>
    </citation>
    <scope>NUCLEOTIDE SEQUENCE</scope>
    <source>
        <strain evidence="1">ECLA1</strain>
    </source>
</reference>
<organism evidence="1 2">
    <name type="scientific">Elysia crispata</name>
    <name type="common">lettuce slug</name>
    <dbReference type="NCBI Taxonomy" id="231223"/>
    <lineage>
        <taxon>Eukaryota</taxon>
        <taxon>Metazoa</taxon>
        <taxon>Spiralia</taxon>
        <taxon>Lophotrochozoa</taxon>
        <taxon>Mollusca</taxon>
        <taxon>Gastropoda</taxon>
        <taxon>Heterobranchia</taxon>
        <taxon>Euthyneura</taxon>
        <taxon>Panpulmonata</taxon>
        <taxon>Sacoglossa</taxon>
        <taxon>Placobranchoidea</taxon>
        <taxon>Plakobranchidae</taxon>
        <taxon>Elysia</taxon>
    </lineage>
</organism>
<dbReference type="EMBL" id="JAWDGP010004279">
    <property type="protein sequence ID" value="KAK3765633.1"/>
    <property type="molecule type" value="Genomic_DNA"/>
</dbReference>
<evidence type="ECO:0000313" key="2">
    <source>
        <dbReference type="Proteomes" id="UP001283361"/>
    </source>
</evidence>
<gene>
    <name evidence="1" type="ORF">RRG08_063671</name>
</gene>
<name>A0AAE0ZAA3_9GAST</name>
<proteinExistence type="predicted"/>
<protein>
    <submittedName>
        <fullName evidence="1">Uncharacterized protein</fullName>
    </submittedName>
</protein>
<accession>A0AAE0ZAA3</accession>
<keyword evidence="2" id="KW-1185">Reference proteome</keyword>
<evidence type="ECO:0000313" key="1">
    <source>
        <dbReference type="EMBL" id="KAK3765633.1"/>
    </source>
</evidence>